<dbReference type="GO" id="GO:0004222">
    <property type="term" value="F:metalloendopeptidase activity"/>
    <property type="evidence" value="ECO:0007669"/>
    <property type="project" value="UniProtKB-UniRule"/>
</dbReference>
<evidence type="ECO:0000313" key="10">
    <source>
        <dbReference type="Proteomes" id="UP000737612"/>
    </source>
</evidence>
<feature type="domain" description="Oligopeptidase F N-terminal" evidence="8">
    <location>
        <begin position="122"/>
        <end position="191"/>
    </location>
</feature>
<dbReference type="CDD" id="cd09608">
    <property type="entry name" value="M3B_PepF"/>
    <property type="match status" value="1"/>
</dbReference>
<comment type="cofactor">
    <cofactor evidence="6">
        <name>Zn(2+)</name>
        <dbReference type="ChEBI" id="CHEBI:29105"/>
    </cofactor>
    <text evidence="6">Binds 1 zinc ion.</text>
</comment>
<protein>
    <recommendedName>
        <fullName evidence="6">Oligopeptidase F</fullName>
        <ecNumber evidence="6">3.4.24.-</ecNumber>
    </recommendedName>
</protein>
<dbReference type="Gene3D" id="1.10.287.830">
    <property type="entry name" value="putative peptidase helix hairpin domain like"/>
    <property type="match status" value="1"/>
</dbReference>
<keyword evidence="2 6" id="KW-0479">Metal-binding</keyword>
<dbReference type="GO" id="GO:0006518">
    <property type="term" value="P:peptide metabolic process"/>
    <property type="evidence" value="ECO:0007669"/>
    <property type="project" value="TreeGrafter"/>
</dbReference>
<organism evidence="9 10">
    <name type="scientific">Fusicatenibacter saccharivorans</name>
    <dbReference type="NCBI Taxonomy" id="1150298"/>
    <lineage>
        <taxon>Bacteria</taxon>
        <taxon>Bacillati</taxon>
        <taxon>Bacillota</taxon>
        <taxon>Clostridia</taxon>
        <taxon>Lachnospirales</taxon>
        <taxon>Lachnospiraceae</taxon>
        <taxon>Fusicatenibacter</taxon>
    </lineage>
</organism>
<evidence type="ECO:0000256" key="4">
    <source>
        <dbReference type="ARBA" id="ARBA00022833"/>
    </source>
</evidence>
<keyword evidence="1 6" id="KW-0645">Protease</keyword>
<feature type="domain" description="Peptidase M3A/M3B catalytic" evidence="7">
    <location>
        <begin position="213"/>
        <end position="591"/>
    </location>
</feature>
<dbReference type="InterPro" id="IPR001567">
    <property type="entry name" value="Pept_M3A_M3B_dom"/>
</dbReference>
<dbReference type="PANTHER" id="PTHR11804:SF84">
    <property type="entry name" value="SACCHAROLYSIN"/>
    <property type="match status" value="1"/>
</dbReference>
<dbReference type="Proteomes" id="UP000737612">
    <property type="component" value="Unassembled WGS sequence"/>
</dbReference>
<dbReference type="Gene3D" id="1.10.1370.20">
    <property type="entry name" value="Oligoendopeptidase f, C-terminal domain"/>
    <property type="match status" value="1"/>
</dbReference>
<dbReference type="SUPFAM" id="SSF55486">
    <property type="entry name" value="Metalloproteases ('zincins'), catalytic domain"/>
    <property type="match status" value="1"/>
</dbReference>
<evidence type="ECO:0000256" key="3">
    <source>
        <dbReference type="ARBA" id="ARBA00022801"/>
    </source>
</evidence>
<evidence type="ECO:0000313" key="9">
    <source>
        <dbReference type="EMBL" id="MBN2952219.1"/>
    </source>
</evidence>
<dbReference type="PANTHER" id="PTHR11804">
    <property type="entry name" value="PROTEASE M3 THIMET OLIGOPEPTIDASE-RELATED"/>
    <property type="match status" value="1"/>
</dbReference>
<comment type="similarity">
    <text evidence="6">Belongs to the peptidase M3B family.</text>
</comment>
<evidence type="ECO:0000259" key="8">
    <source>
        <dbReference type="Pfam" id="PF08439"/>
    </source>
</evidence>
<dbReference type="Pfam" id="PF08439">
    <property type="entry name" value="Peptidase_M3_N"/>
    <property type="match status" value="1"/>
</dbReference>
<evidence type="ECO:0000256" key="1">
    <source>
        <dbReference type="ARBA" id="ARBA00022670"/>
    </source>
</evidence>
<dbReference type="NCBIfam" id="TIGR00181">
    <property type="entry name" value="pepF"/>
    <property type="match status" value="1"/>
</dbReference>
<comment type="function">
    <text evidence="6">Has oligopeptidase activity and degrades a variety of small bioactive peptides.</text>
</comment>
<gene>
    <name evidence="9" type="primary">pepF</name>
    <name evidence="9" type="ORF">JTJ23_01180</name>
</gene>
<dbReference type="AlphaFoldDB" id="A0A939CFI3"/>
<dbReference type="EMBL" id="JAFHBD010000004">
    <property type="protein sequence ID" value="MBN2952219.1"/>
    <property type="molecule type" value="Genomic_DNA"/>
</dbReference>
<dbReference type="GO" id="GO:0006508">
    <property type="term" value="P:proteolysis"/>
    <property type="evidence" value="ECO:0007669"/>
    <property type="project" value="UniProtKB-KW"/>
</dbReference>
<keyword evidence="4 6" id="KW-0862">Zinc</keyword>
<dbReference type="InterPro" id="IPR045090">
    <property type="entry name" value="Pept_M3A_M3B"/>
</dbReference>
<sequence>MDEGRNMAEIKLKKREEMDPAYCWDLSSLFGSDEEFEKTEQELAKKIEAFRAKQGTMKESAEALYDVLSGLDDISRVFSSLYVYASQKYHQDMGNQKYQGYAGKMDSMMAVLADASSFVEPEILELDEETVTEFEKAYEPLRLYDRILKENFRKKEHILSPEMEAVLAKAGEMASSPDQIFSAFSNADLRFQPVTDEEENQVPLSHGTFVGFLQSKDRRVRKEAFEKYYAEYEKHKNMLAATFGANLKQAAFFADVRKYPSALAASLDGGNIPVSVYDKLLEAIHAKMPAMYRYVALRKKLLGVDELHMYDVYVSLTKEYEQKYTYEQAIEIVKKALAVLGDDYVALLDKGFSERWVDVYENEGKKSGAYSWGSYDSHPYVLMSFNGNIDSVFTLAHEMGHSLHTWYSNHTQPFTYAEYRLFVAEVASTCNEALLIRYLLEHAKEKEEKIFLLNYFLDQFKGTVFRQTMFAEFEKRIHEKMAEDGTLTAEGISELYLSINKEYFGPDMVSDPQIALEWARIPHFYTPFYVYQYATGFSAAIAISSKILAGEPGIVEKYKQFLSGGSSMDPIDLLKICGVDMTKPEPVEEALDVFASYVEELEKLTAED</sequence>
<keyword evidence="3 6" id="KW-0378">Hydrolase</keyword>
<dbReference type="InterPro" id="IPR042088">
    <property type="entry name" value="OligoPept_F_C"/>
</dbReference>
<dbReference type="Pfam" id="PF01432">
    <property type="entry name" value="Peptidase_M3"/>
    <property type="match status" value="1"/>
</dbReference>
<accession>A0A939CFI3</accession>
<name>A0A939CFI3_9FIRM</name>
<evidence type="ECO:0000259" key="7">
    <source>
        <dbReference type="Pfam" id="PF01432"/>
    </source>
</evidence>
<proteinExistence type="inferred from homology"/>
<evidence type="ECO:0000256" key="6">
    <source>
        <dbReference type="RuleBase" id="RU368091"/>
    </source>
</evidence>
<evidence type="ECO:0000256" key="5">
    <source>
        <dbReference type="ARBA" id="ARBA00023049"/>
    </source>
</evidence>
<dbReference type="InterPro" id="IPR004438">
    <property type="entry name" value="Peptidase_M3B"/>
</dbReference>
<keyword evidence="5 6" id="KW-0482">Metalloprotease</keyword>
<dbReference type="EC" id="3.4.24.-" evidence="6"/>
<evidence type="ECO:0000256" key="2">
    <source>
        <dbReference type="ARBA" id="ARBA00022723"/>
    </source>
</evidence>
<reference evidence="9" key="1">
    <citation type="submission" date="2021-02" db="EMBL/GenBank/DDBJ databases">
        <title>Metagenome-assembled genomes from human diarrheal sample B26.</title>
        <authorList>
            <person name="Ateba T.P."/>
            <person name="Alayande K.A."/>
            <person name="Mwanza M."/>
        </authorList>
    </citation>
    <scope>NUCLEOTIDE SEQUENCE</scope>
    <source>
        <strain evidence="9">06WH</strain>
    </source>
</reference>
<dbReference type="InterPro" id="IPR013647">
    <property type="entry name" value="OligopepF_N_dom"/>
</dbReference>
<dbReference type="GO" id="GO:0046872">
    <property type="term" value="F:metal ion binding"/>
    <property type="evidence" value="ECO:0007669"/>
    <property type="project" value="UniProtKB-UniRule"/>
</dbReference>
<dbReference type="Gene3D" id="1.20.140.70">
    <property type="entry name" value="Oligopeptidase f, N-terminal domain"/>
    <property type="match status" value="1"/>
</dbReference>
<comment type="caution">
    <text evidence="9">The sequence shown here is derived from an EMBL/GenBank/DDBJ whole genome shotgun (WGS) entry which is preliminary data.</text>
</comment>